<evidence type="ECO:0000259" key="6">
    <source>
        <dbReference type="PROSITE" id="PS50850"/>
    </source>
</evidence>
<feature type="domain" description="Major facilitator superfamily (MFS) profile" evidence="6">
    <location>
        <begin position="41"/>
        <end position="365"/>
    </location>
</feature>
<feature type="transmembrane region" description="Helical" evidence="5">
    <location>
        <begin position="330"/>
        <end position="349"/>
    </location>
</feature>
<dbReference type="RefSeq" id="XP_022584849.1">
    <property type="nucleotide sequence ID" value="XM_022724574.1"/>
</dbReference>
<dbReference type="PANTHER" id="PTHR23502">
    <property type="entry name" value="MAJOR FACILITATOR SUPERFAMILY"/>
    <property type="match status" value="1"/>
</dbReference>
<dbReference type="Pfam" id="PF07690">
    <property type="entry name" value="MFS_1"/>
    <property type="match status" value="1"/>
</dbReference>
<evidence type="ECO:0000313" key="7">
    <source>
        <dbReference type="EMBL" id="OJJ50339.1"/>
    </source>
</evidence>
<dbReference type="Gene3D" id="1.20.1720.10">
    <property type="entry name" value="Multidrug resistance protein D"/>
    <property type="match status" value="1"/>
</dbReference>
<keyword evidence="2 5" id="KW-0812">Transmembrane</keyword>
<dbReference type="Gene3D" id="1.20.1250.20">
    <property type="entry name" value="MFS general substrate transporter like domains"/>
    <property type="match status" value="1"/>
</dbReference>
<feature type="transmembrane region" description="Helical" evidence="5">
    <location>
        <begin position="107"/>
        <end position="127"/>
    </location>
</feature>
<feature type="transmembrane region" description="Helical" evidence="5">
    <location>
        <begin position="133"/>
        <end position="155"/>
    </location>
</feature>
<dbReference type="PROSITE" id="PS50850">
    <property type="entry name" value="MFS"/>
    <property type="match status" value="1"/>
</dbReference>
<feature type="transmembrane region" description="Helical" evidence="5">
    <location>
        <begin position="237"/>
        <end position="258"/>
    </location>
</feature>
<name>A0A1L9ST12_9EURO</name>
<evidence type="ECO:0000256" key="2">
    <source>
        <dbReference type="ARBA" id="ARBA00022692"/>
    </source>
</evidence>
<evidence type="ECO:0000256" key="3">
    <source>
        <dbReference type="ARBA" id="ARBA00022989"/>
    </source>
</evidence>
<feature type="transmembrane region" description="Helical" evidence="5">
    <location>
        <begin position="264"/>
        <end position="284"/>
    </location>
</feature>
<evidence type="ECO:0000256" key="5">
    <source>
        <dbReference type="SAM" id="Phobius"/>
    </source>
</evidence>
<dbReference type="GeneID" id="34611039"/>
<evidence type="ECO:0000256" key="1">
    <source>
        <dbReference type="ARBA" id="ARBA00004141"/>
    </source>
</evidence>
<feature type="transmembrane region" description="Helical" evidence="5">
    <location>
        <begin position="39"/>
        <end position="59"/>
    </location>
</feature>
<dbReference type="SUPFAM" id="SSF103473">
    <property type="entry name" value="MFS general substrate transporter"/>
    <property type="match status" value="2"/>
</dbReference>
<dbReference type="PANTHER" id="PTHR23502:SF33">
    <property type="entry name" value="MAJOR FACILITATOR SUPERFAMILY (MFS) PROFILE DOMAIN-CONTAINING PROTEIN-RELATED"/>
    <property type="match status" value="1"/>
</dbReference>
<proteinExistence type="predicted"/>
<keyword evidence="3 5" id="KW-1133">Transmembrane helix</keyword>
<sequence length="365" mass="39667">MTVAKKEEYPLMDLDNNIVGWESQDDPMNPRNYHPSRKWFLMLLISTITLISPFTSSVFSPAVPYAEKEFGVTSTILGTLSVTGYLFGYTTGPMFISSLSEMFGRRVILSAANVEFVAFQIGCALAPNISTLIAFRFLTGIGGSACLTTGSGVLADLFVAKQRGLAMTAYSSGILVGPVLGPVLGGYGWSTGNSGLSYLGLGVGFILGQIVFGMFSDRVVTQLEARNNGIYEPEMRLSISIFFSGFIPVSFFWYGWAVQAHTHWIVPIIGLAPFAFGMVGIYNTMQTYVIDSYPRYAASAMAALVVTRSLMGALMPLAGPEMYKSPNYGWGNSLLGFITLAMVPLPVLFHRFGGALRKKLDLRLD</sequence>
<dbReference type="CDD" id="cd17323">
    <property type="entry name" value="MFS_Tpo1_MDR_like"/>
    <property type="match status" value="1"/>
</dbReference>
<dbReference type="AlphaFoldDB" id="A0A1L9ST12"/>
<organism evidence="7 8">
    <name type="scientific">Penicilliopsis zonata CBS 506.65</name>
    <dbReference type="NCBI Taxonomy" id="1073090"/>
    <lineage>
        <taxon>Eukaryota</taxon>
        <taxon>Fungi</taxon>
        <taxon>Dikarya</taxon>
        <taxon>Ascomycota</taxon>
        <taxon>Pezizomycotina</taxon>
        <taxon>Eurotiomycetes</taxon>
        <taxon>Eurotiomycetidae</taxon>
        <taxon>Eurotiales</taxon>
        <taxon>Aspergillaceae</taxon>
        <taxon>Penicilliopsis</taxon>
    </lineage>
</organism>
<dbReference type="InterPro" id="IPR011701">
    <property type="entry name" value="MFS"/>
</dbReference>
<evidence type="ECO:0000313" key="8">
    <source>
        <dbReference type="Proteomes" id="UP000184188"/>
    </source>
</evidence>
<reference evidence="8" key="1">
    <citation type="journal article" date="2017" name="Genome Biol.">
        <title>Comparative genomics reveals high biological diversity and specific adaptations in the industrially and medically important fungal genus Aspergillus.</title>
        <authorList>
            <person name="de Vries R.P."/>
            <person name="Riley R."/>
            <person name="Wiebenga A."/>
            <person name="Aguilar-Osorio G."/>
            <person name="Amillis S."/>
            <person name="Uchima C.A."/>
            <person name="Anderluh G."/>
            <person name="Asadollahi M."/>
            <person name="Askin M."/>
            <person name="Barry K."/>
            <person name="Battaglia E."/>
            <person name="Bayram O."/>
            <person name="Benocci T."/>
            <person name="Braus-Stromeyer S.A."/>
            <person name="Caldana C."/>
            <person name="Canovas D."/>
            <person name="Cerqueira G.C."/>
            <person name="Chen F."/>
            <person name="Chen W."/>
            <person name="Choi C."/>
            <person name="Clum A."/>
            <person name="Dos Santos R.A."/>
            <person name="Damasio A.R."/>
            <person name="Diallinas G."/>
            <person name="Emri T."/>
            <person name="Fekete E."/>
            <person name="Flipphi M."/>
            <person name="Freyberg S."/>
            <person name="Gallo A."/>
            <person name="Gournas C."/>
            <person name="Habgood R."/>
            <person name="Hainaut M."/>
            <person name="Harispe M.L."/>
            <person name="Henrissat B."/>
            <person name="Hilden K.S."/>
            <person name="Hope R."/>
            <person name="Hossain A."/>
            <person name="Karabika E."/>
            <person name="Karaffa L."/>
            <person name="Karanyi Z."/>
            <person name="Krasevec N."/>
            <person name="Kuo A."/>
            <person name="Kusch H."/>
            <person name="LaButti K."/>
            <person name="Lagendijk E.L."/>
            <person name="Lapidus A."/>
            <person name="Levasseur A."/>
            <person name="Lindquist E."/>
            <person name="Lipzen A."/>
            <person name="Logrieco A.F."/>
            <person name="MacCabe A."/>
            <person name="Maekelae M.R."/>
            <person name="Malavazi I."/>
            <person name="Melin P."/>
            <person name="Meyer V."/>
            <person name="Mielnichuk N."/>
            <person name="Miskei M."/>
            <person name="Molnar A.P."/>
            <person name="Mule G."/>
            <person name="Ngan C.Y."/>
            <person name="Orejas M."/>
            <person name="Orosz E."/>
            <person name="Ouedraogo J.P."/>
            <person name="Overkamp K.M."/>
            <person name="Park H.-S."/>
            <person name="Perrone G."/>
            <person name="Piumi F."/>
            <person name="Punt P.J."/>
            <person name="Ram A.F."/>
            <person name="Ramon A."/>
            <person name="Rauscher S."/>
            <person name="Record E."/>
            <person name="Riano-Pachon D.M."/>
            <person name="Robert V."/>
            <person name="Roehrig J."/>
            <person name="Ruller R."/>
            <person name="Salamov A."/>
            <person name="Salih N.S."/>
            <person name="Samson R.A."/>
            <person name="Sandor E."/>
            <person name="Sanguinetti M."/>
            <person name="Schuetze T."/>
            <person name="Sepcic K."/>
            <person name="Shelest E."/>
            <person name="Sherlock G."/>
            <person name="Sophianopoulou V."/>
            <person name="Squina F.M."/>
            <person name="Sun H."/>
            <person name="Susca A."/>
            <person name="Todd R.B."/>
            <person name="Tsang A."/>
            <person name="Unkles S.E."/>
            <person name="van de Wiele N."/>
            <person name="van Rossen-Uffink D."/>
            <person name="Oliveira J.V."/>
            <person name="Vesth T.C."/>
            <person name="Visser J."/>
            <person name="Yu J.-H."/>
            <person name="Zhou M."/>
            <person name="Andersen M.R."/>
            <person name="Archer D.B."/>
            <person name="Baker S.E."/>
            <person name="Benoit I."/>
            <person name="Brakhage A.A."/>
            <person name="Braus G.H."/>
            <person name="Fischer R."/>
            <person name="Frisvad J.C."/>
            <person name="Goldman G.H."/>
            <person name="Houbraken J."/>
            <person name="Oakley B."/>
            <person name="Pocsi I."/>
            <person name="Scazzocchio C."/>
            <person name="Seiboth B."/>
            <person name="vanKuyk P.A."/>
            <person name="Wortman J."/>
            <person name="Dyer P.S."/>
            <person name="Grigoriev I.V."/>
        </authorList>
    </citation>
    <scope>NUCLEOTIDE SEQUENCE [LARGE SCALE GENOMIC DNA]</scope>
    <source>
        <strain evidence="8">CBS 506.65</strain>
    </source>
</reference>
<comment type="subcellular location">
    <subcellularLocation>
        <location evidence="1">Membrane</location>
        <topology evidence="1">Multi-pass membrane protein</topology>
    </subcellularLocation>
</comment>
<dbReference type="OrthoDB" id="5296287at2759"/>
<dbReference type="InterPro" id="IPR020846">
    <property type="entry name" value="MFS_dom"/>
</dbReference>
<feature type="transmembrane region" description="Helical" evidence="5">
    <location>
        <begin position="195"/>
        <end position="216"/>
    </location>
</feature>
<dbReference type="GO" id="GO:0022857">
    <property type="term" value="F:transmembrane transporter activity"/>
    <property type="evidence" value="ECO:0007669"/>
    <property type="project" value="InterPro"/>
</dbReference>
<dbReference type="GO" id="GO:0016020">
    <property type="term" value="C:membrane"/>
    <property type="evidence" value="ECO:0007669"/>
    <property type="project" value="UniProtKB-SubCell"/>
</dbReference>
<dbReference type="Proteomes" id="UP000184188">
    <property type="component" value="Unassembled WGS sequence"/>
</dbReference>
<dbReference type="VEuPathDB" id="FungiDB:ASPZODRAFT_139641"/>
<feature type="transmembrane region" description="Helical" evidence="5">
    <location>
        <begin position="296"/>
        <end position="318"/>
    </location>
</feature>
<dbReference type="STRING" id="1073090.A0A1L9ST12"/>
<keyword evidence="8" id="KW-1185">Reference proteome</keyword>
<dbReference type="InterPro" id="IPR036259">
    <property type="entry name" value="MFS_trans_sf"/>
</dbReference>
<dbReference type="EMBL" id="KV878337">
    <property type="protein sequence ID" value="OJJ50339.1"/>
    <property type="molecule type" value="Genomic_DNA"/>
</dbReference>
<evidence type="ECO:0000256" key="4">
    <source>
        <dbReference type="ARBA" id="ARBA00023136"/>
    </source>
</evidence>
<feature type="transmembrane region" description="Helical" evidence="5">
    <location>
        <begin position="167"/>
        <end position="189"/>
    </location>
</feature>
<feature type="transmembrane region" description="Helical" evidence="5">
    <location>
        <begin position="71"/>
        <end position="95"/>
    </location>
</feature>
<protein>
    <recommendedName>
        <fullName evidence="6">Major facilitator superfamily (MFS) profile domain-containing protein</fullName>
    </recommendedName>
</protein>
<gene>
    <name evidence="7" type="ORF">ASPZODRAFT_139641</name>
</gene>
<keyword evidence="4 5" id="KW-0472">Membrane</keyword>
<accession>A0A1L9ST12</accession>